<protein>
    <recommendedName>
        <fullName evidence="11">CCA-adding enzyme</fullName>
        <ecNumber evidence="11">2.7.7.72</ecNumber>
    </recommendedName>
    <alternativeName>
        <fullName evidence="11">CCA tRNA nucleotidyltransferase</fullName>
    </alternativeName>
    <alternativeName>
        <fullName evidence="11">tRNA CCA-pyrophosphorylase</fullName>
    </alternativeName>
    <alternativeName>
        <fullName evidence="11">tRNA adenylyl-/cytidylyl- transferase</fullName>
    </alternativeName>
    <alternativeName>
        <fullName evidence="11">tRNA nucleotidyltransferase</fullName>
    </alternativeName>
    <alternativeName>
        <fullName evidence="11">tRNA-NT</fullName>
    </alternativeName>
</protein>
<dbReference type="InterPro" id="IPR043519">
    <property type="entry name" value="NT_sf"/>
</dbReference>
<feature type="binding site" evidence="11">
    <location>
        <position position="31"/>
    </location>
    <ligand>
        <name>ATP</name>
        <dbReference type="ChEBI" id="CHEBI:30616"/>
    </ligand>
</feature>
<dbReference type="SUPFAM" id="SSF81891">
    <property type="entry name" value="Poly A polymerase C-terminal region-like"/>
    <property type="match status" value="1"/>
</dbReference>
<keyword evidence="9 11" id="KW-0460">Magnesium</keyword>
<comment type="cofactor">
    <cofactor evidence="1 11">
        <name>Mg(2+)</name>
        <dbReference type="ChEBI" id="CHEBI:18420"/>
    </cofactor>
</comment>
<dbReference type="Pfam" id="PF13735">
    <property type="entry name" value="tRNA_NucTran2_2"/>
    <property type="match status" value="1"/>
</dbReference>
<name>A0ABS2MVF9_9BACI</name>
<dbReference type="InterPro" id="IPR002646">
    <property type="entry name" value="PolA_pol_head_dom"/>
</dbReference>
<dbReference type="InterPro" id="IPR032810">
    <property type="entry name" value="CCA-adding_enz_C"/>
</dbReference>
<evidence type="ECO:0000256" key="9">
    <source>
        <dbReference type="ARBA" id="ARBA00022842"/>
    </source>
</evidence>
<comment type="miscellaneous">
    <text evidence="11">A single active site specifically recognizes both ATP and CTP and is responsible for their addition.</text>
</comment>
<proteinExistence type="inferred from homology"/>
<keyword evidence="2 11" id="KW-0808">Transferase</keyword>
<keyword evidence="16" id="KW-1185">Reference proteome</keyword>
<feature type="binding site" evidence="11">
    <location>
        <position position="161"/>
    </location>
    <ligand>
        <name>CTP</name>
        <dbReference type="ChEBI" id="CHEBI:37563"/>
    </ligand>
</feature>
<evidence type="ECO:0000259" key="12">
    <source>
        <dbReference type="Pfam" id="PF01743"/>
    </source>
</evidence>
<feature type="domain" description="CCA-adding enzyme C-terminal" evidence="14">
    <location>
        <begin position="265"/>
        <end position="396"/>
    </location>
</feature>
<reference evidence="15 16" key="1">
    <citation type="submission" date="2021-01" db="EMBL/GenBank/DDBJ databases">
        <title>Genomic Encyclopedia of Type Strains, Phase IV (KMG-IV): sequencing the most valuable type-strain genomes for metagenomic binning, comparative biology and taxonomic classification.</title>
        <authorList>
            <person name="Goeker M."/>
        </authorList>
    </citation>
    <scope>NUCLEOTIDE SEQUENCE [LARGE SCALE GENOMIC DNA]</scope>
    <source>
        <strain evidence="15 16">DSM 23711</strain>
    </source>
</reference>
<feature type="binding site" evidence="11">
    <location>
        <position position="44"/>
    </location>
    <ligand>
        <name>Mg(2+)</name>
        <dbReference type="ChEBI" id="CHEBI:18420"/>
    </ligand>
</feature>
<evidence type="ECO:0000256" key="4">
    <source>
        <dbReference type="ARBA" id="ARBA00022695"/>
    </source>
</evidence>
<dbReference type="PANTHER" id="PTHR46173:SF1">
    <property type="entry name" value="CCA TRNA NUCLEOTIDYLTRANSFERASE 1, MITOCHONDRIAL"/>
    <property type="match status" value="1"/>
</dbReference>
<feature type="binding site" evidence="11">
    <location>
        <position position="34"/>
    </location>
    <ligand>
        <name>ATP</name>
        <dbReference type="ChEBI" id="CHEBI:30616"/>
    </ligand>
</feature>
<organism evidence="15 16">
    <name type="scientific">Aquibacillus albus</name>
    <dbReference type="NCBI Taxonomy" id="1168171"/>
    <lineage>
        <taxon>Bacteria</taxon>
        <taxon>Bacillati</taxon>
        <taxon>Bacillota</taxon>
        <taxon>Bacilli</taxon>
        <taxon>Bacillales</taxon>
        <taxon>Bacillaceae</taxon>
        <taxon>Aquibacillus</taxon>
    </lineage>
</organism>
<feature type="binding site" evidence="11">
    <location>
        <position position="115"/>
    </location>
    <ligand>
        <name>ATP</name>
        <dbReference type="ChEBI" id="CHEBI:30616"/>
    </ligand>
</feature>
<dbReference type="SUPFAM" id="SSF81301">
    <property type="entry name" value="Nucleotidyltransferase"/>
    <property type="match status" value="1"/>
</dbReference>
<comment type="function">
    <text evidence="11">Catalyzes the addition and repair of the essential 3'-terminal CCA sequence in tRNAs without using a nucleic acid template. Adds these three nucleotides in the order of C, C, and A to the tRNA nucleotide-73, using CTP and ATP as substrates and producing inorganic pyrophosphate. tRNA 3'-terminal CCA addition is required both for tRNA processing and repair. Also involved in tRNA surveillance by mediating tandem CCA addition to generate a CCACCA at the 3' terminus of unstable tRNAs. While stable tRNAs receive only 3'-terminal CCA, unstable tRNAs are marked with CCACCA and rapidly degraded.</text>
</comment>
<comment type="catalytic activity">
    <reaction evidence="11">
        <text>a tRNA precursor + 2 CTP + ATP = a tRNA with a 3' CCA end + 3 diphosphate</text>
        <dbReference type="Rhea" id="RHEA:14433"/>
        <dbReference type="Rhea" id="RHEA-COMP:10465"/>
        <dbReference type="Rhea" id="RHEA-COMP:10468"/>
        <dbReference type="ChEBI" id="CHEBI:30616"/>
        <dbReference type="ChEBI" id="CHEBI:33019"/>
        <dbReference type="ChEBI" id="CHEBI:37563"/>
        <dbReference type="ChEBI" id="CHEBI:74896"/>
        <dbReference type="ChEBI" id="CHEBI:83071"/>
        <dbReference type="EC" id="2.7.7.72"/>
    </reaction>
</comment>
<dbReference type="Gene3D" id="1.10.246.80">
    <property type="match status" value="1"/>
</dbReference>
<feature type="binding site" evidence="11">
    <location>
        <position position="34"/>
    </location>
    <ligand>
        <name>CTP</name>
        <dbReference type="ChEBI" id="CHEBI:37563"/>
    </ligand>
</feature>
<evidence type="ECO:0000256" key="2">
    <source>
        <dbReference type="ARBA" id="ARBA00022679"/>
    </source>
</evidence>
<dbReference type="Proteomes" id="UP001296943">
    <property type="component" value="Unassembled WGS sequence"/>
</dbReference>
<dbReference type="PANTHER" id="PTHR46173">
    <property type="entry name" value="CCA TRNA NUCLEOTIDYLTRANSFERASE 1, MITOCHONDRIAL"/>
    <property type="match status" value="1"/>
</dbReference>
<dbReference type="Gene3D" id="3.30.460.10">
    <property type="entry name" value="Beta Polymerase, domain 2"/>
    <property type="match status" value="1"/>
</dbReference>
<comment type="similarity">
    <text evidence="11">Belongs to the tRNA nucleotidyltransferase/poly(A) polymerase family. Bacterial CCA-adding enzyme type 3 subfamily.</text>
</comment>
<evidence type="ECO:0000256" key="11">
    <source>
        <dbReference type="HAMAP-Rule" id="MF_01263"/>
    </source>
</evidence>
<evidence type="ECO:0000256" key="5">
    <source>
        <dbReference type="ARBA" id="ARBA00022723"/>
    </source>
</evidence>
<sequence length="405" mass="46495">MINMLGTIFQRAIEVLEIFEKHGHKAFIVGGAVRDYQMGRNIGDIDITTSATPNEVLKLFAKVIPVGIEHGTVIVRYKKESFEVTTFRVEGDYSDYRHPDHVQFVDNLEADLARRDFTINAMAMDRYGNIIDPFNGSSDLSKHCIRAVGVAEERFSEDPLRMMRAIRFASQLGFVIEKETLGALCENVELIGRIAIERIAVEFLKMFNGQYIANGITLVTKTKMLNFFPVFKDNPRLQTKIRKHEATLFSYGELIAVLHLYDECVSIDEWVKTWKLSNQVRNEAKILSNACKYYFENGLTKWLVYTIPPQCDEGFIRLITVFGNEKSLISIEKLRNIRSELPILSNSQLAINGKDIIELKPNYPKGPWIKQCLAEIEKNVVEAKLINNQNNIREWVKKWNPPEID</sequence>
<evidence type="ECO:0000256" key="7">
    <source>
        <dbReference type="ARBA" id="ARBA00022800"/>
    </source>
</evidence>
<gene>
    <name evidence="11" type="primary">cca</name>
    <name evidence="15" type="ORF">JOC48_000317</name>
</gene>
<dbReference type="InterPro" id="IPR050264">
    <property type="entry name" value="Bact_CCA-adding_enz_type3_sf"/>
</dbReference>
<feature type="binding site" evidence="11">
    <location>
        <position position="158"/>
    </location>
    <ligand>
        <name>CTP</name>
        <dbReference type="ChEBI" id="CHEBI:37563"/>
    </ligand>
</feature>
<dbReference type="NCBIfam" id="NF009814">
    <property type="entry name" value="PRK13299.1"/>
    <property type="match status" value="1"/>
</dbReference>
<feature type="domain" description="Poly A polymerase head" evidence="12">
    <location>
        <begin position="26"/>
        <end position="146"/>
    </location>
</feature>
<keyword evidence="6 11" id="KW-0547">Nucleotide-binding</keyword>
<dbReference type="HAMAP" id="MF_01263">
    <property type="entry name" value="CCA_bact_type3"/>
    <property type="match status" value="1"/>
</dbReference>
<feature type="binding site" evidence="11">
    <location>
        <position position="167"/>
    </location>
    <ligand>
        <name>ATP</name>
        <dbReference type="ChEBI" id="CHEBI:30616"/>
    </ligand>
</feature>
<evidence type="ECO:0000256" key="3">
    <source>
        <dbReference type="ARBA" id="ARBA00022694"/>
    </source>
</evidence>
<dbReference type="EC" id="2.7.7.72" evidence="11"/>
<keyword evidence="5 11" id="KW-0479">Metal-binding</keyword>
<keyword evidence="8 11" id="KW-0067">ATP-binding</keyword>
<evidence type="ECO:0000259" key="13">
    <source>
        <dbReference type="Pfam" id="PF12627"/>
    </source>
</evidence>
<comment type="caution">
    <text evidence="15">The sequence shown here is derived from an EMBL/GenBank/DDBJ whole genome shotgun (WGS) entry which is preliminary data.</text>
</comment>
<evidence type="ECO:0000256" key="10">
    <source>
        <dbReference type="ARBA" id="ARBA00022884"/>
    </source>
</evidence>
<feature type="binding site" evidence="11">
    <location>
        <position position="46"/>
    </location>
    <ligand>
        <name>Mg(2+)</name>
        <dbReference type="ChEBI" id="CHEBI:18420"/>
    </ligand>
</feature>
<feature type="binding site" evidence="11">
    <location>
        <position position="31"/>
    </location>
    <ligand>
        <name>CTP</name>
        <dbReference type="ChEBI" id="CHEBI:37563"/>
    </ligand>
</feature>
<feature type="binding site" evidence="11">
    <location>
        <position position="167"/>
    </location>
    <ligand>
        <name>CTP</name>
        <dbReference type="ChEBI" id="CHEBI:37563"/>
    </ligand>
</feature>
<dbReference type="InterPro" id="IPR023068">
    <property type="entry name" value="CCA-adding_enz_firmicutes"/>
</dbReference>
<feature type="domain" description="tRNA nucleotidyltransferase/poly(A) polymerase RNA and SrmB- binding" evidence="13">
    <location>
        <begin position="173"/>
        <end position="231"/>
    </location>
</feature>
<keyword evidence="3 11" id="KW-0819">tRNA processing</keyword>
<feature type="binding site" evidence="11">
    <location>
        <position position="115"/>
    </location>
    <ligand>
        <name>CTP</name>
        <dbReference type="ChEBI" id="CHEBI:37563"/>
    </ligand>
</feature>
<dbReference type="Pfam" id="PF12627">
    <property type="entry name" value="PolyA_pol_RNAbd"/>
    <property type="match status" value="1"/>
</dbReference>
<dbReference type="InterPro" id="IPR032828">
    <property type="entry name" value="PolyA_RNA-bd"/>
</dbReference>
<evidence type="ECO:0000256" key="6">
    <source>
        <dbReference type="ARBA" id="ARBA00022741"/>
    </source>
</evidence>
<keyword evidence="10 11" id="KW-0694">RNA-binding</keyword>
<evidence type="ECO:0000313" key="15">
    <source>
        <dbReference type="EMBL" id="MBM7569848.1"/>
    </source>
</evidence>
<evidence type="ECO:0000259" key="14">
    <source>
        <dbReference type="Pfam" id="PF13735"/>
    </source>
</evidence>
<dbReference type="CDD" id="cd05398">
    <property type="entry name" value="NT_ClassII-CCAase"/>
    <property type="match status" value="1"/>
</dbReference>
<dbReference type="Pfam" id="PF01743">
    <property type="entry name" value="PolyA_pol"/>
    <property type="match status" value="1"/>
</dbReference>
<feature type="binding site" evidence="11">
    <location>
        <position position="164"/>
    </location>
    <ligand>
        <name>ATP</name>
        <dbReference type="ChEBI" id="CHEBI:30616"/>
    </ligand>
</feature>
<comment type="subunit">
    <text evidence="11">Homodimer.</text>
</comment>
<dbReference type="GO" id="GO:0004810">
    <property type="term" value="F:CCA tRNA nucleotidyltransferase activity"/>
    <property type="evidence" value="ECO:0007669"/>
    <property type="project" value="UniProtKB-EC"/>
</dbReference>
<dbReference type="GO" id="GO:0016787">
    <property type="term" value="F:hydrolase activity"/>
    <property type="evidence" value="ECO:0007669"/>
    <property type="project" value="UniProtKB-KW"/>
</dbReference>
<dbReference type="EMBL" id="JAFBDR010000001">
    <property type="protein sequence ID" value="MBM7569848.1"/>
    <property type="molecule type" value="Genomic_DNA"/>
</dbReference>
<feature type="binding site" evidence="11">
    <location>
        <position position="164"/>
    </location>
    <ligand>
        <name>CTP</name>
        <dbReference type="ChEBI" id="CHEBI:37563"/>
    </ligand>
</feature>
<keyword evidence="7 11" id="KW-0692">RNA repair</keyword>
<dbReference type="Gene3D" id="1.10.3090.10">
    <property type="entry name" value="cca-adding enzyme, domain 2"/>
    <property type="match status" value="1"/>
</dbReference>
<evidence type="ECO:0000256" key="1">
    <source>
        <dbReference type="ARBA" id="ARBA00001946"/>
    </source>
</evidence>
<accession>A0ABS2MVF9</accession>
<evidence type="ECO:0000313" key="16">
    <source>
        <dbReference type="Proteomes" id="UP001296943"/>
    </source>
</evidence>
<keyword evidence="4 11" id="KW-0548">Nucleotidyltransferase</keyword>
<evidence type="ECO:0000256" key="8">
    <source>
        <dbReference type="ARBA" id="ARBA00022840"/>
    </source>
</evidence>
<feature type="binding site" evidence="11">
    <location>
        <position position="158"/>
    </location>
    <ligand>
        <name>ATP</name>
        <dbReference type="ChEBI" id="CHEBI:30616"/>
    </ligand>
</feature>
<feature type="binding site" evidence="11">
    <location>
        <position position="161"/>
    </location>
    <ligand>
        <name>ATP</name>
        <dbReference type="ChEBI" id="CHEBI:30616"/>
    </ligand>
</feature>
<keyword evidence="15" id="KW-0378">Hydrolase</keyword>
<comment type="catalytic activity">
    <reaction evidence="11">
        <text>a tRNA with a 3' CCA end + 2 CTP + ATP = a tRNA with a 3' CCACCA end + 3 diphosphate</text>
        <dbReference type="Rhea" id="RHEA:76235"/>
        <dbReference type="Rhea" id="RHEA-COMP:10468"/>
        <dbReference type="Rhea" id="RHEA-COMP:18655"/>
        <dbReference type="ChEBI" id="CHEBI:30616"/>
        <dbReference type="ChEBI" id="CHEBI:33019"/>
        <dbReference type="ChEBI" id="CHEBI:37563"/>
        <dbReference type="ChEBI" id="CHEBI:83071"/>
        <dbReference type="ChEBI" id="CHEBI:195187"/>
    </reaction>
</comment>